<dbReference type="InParanoid" id="U2FD30"/>
<accession>U2FD30</accession>
<dbReference type="EMBL" id="AFNU02000023">
    <property type="protein sequence ID" value="ERJ10915.1"/>
    <property type="molecule type" value="Genomic_DNA"/>
</dbReference>
<dbReference type="AlphaFoldDB" id="U2FD30"/>
<reference evidence="1 2" key="2">
    <citation type="journal article" date="2013" name="PLoS ONE">
        <title>INDIGO - INtegrated Data Warehouse of MIcrobial GenOmes with Examples from the Red Sea Extremophiles.</title>
        <authorList>
            <person name="Alam I."/>
            <person name="Antunes A."/>
            <person name="Kamau A.A."/>
            <person name="Ba Alawi W."/>
            <person name="Kalkatawi M."/>
            <person name="Stingl U."/>
            <person name="Bajic V.B."/>
        </authorList>
    </citation>
    <scope>NUCLEOTIDE SEQUENCE [LARGE SCALE GENOMIC DNA]</scope>
    <source>
        <strain evidence="1 2">SSD-17B</strain>
    </source>
</reference>
<dbReference type="Proteomes" id="UP000005707">
    <property type="component" value="Unassembled WGS sequence"/>
</dbReference>
<protein>
    <submittedName>
        <fullName evidence="1">Uncharacterized protein</fullName>
    </submittedName>
</protein>
<organism evidence="1 2">
    <name type="scientific">Haloplasma contractile SSD-17B</name>
    <dbReference type="NCBI Taxonomy" id="1033810"/>
    <lineage>
        <taxon>Bacteria</taxon>
        <taxon>Bacillati</taxon>
        <taxon>Mycoplasmatota</taxon>
        <taxon>Mollicutes</taxon>
        <taxon>Haloplasmatales</taxon>
        <taxon>Haloplasmataceae</taxon>
        <taxon>Haloplasma</taxon>
    </lineage>
</organism>
<proteinExistence type="predicted"/>
<dbReference type="RefSeq" id="WP_008824698.1">
    <property type="nucleotide sequence ID" value="NZ_AFNU02000023.1"/>
</dbReference>
<gene>
    <name evidence="1" type="ORF">HLPCO_003079</name>
</gene>
<evidence type="ECO:0000313" key="2">
    <source>
        <dbReference type="Proteomes" id="UP000005707"/>
    </source>
</evidence>
<keyword evidence="2" id="KW-1185">Reference proteome</keyword>
<reference evidence="1 2" key="1">
    <citation type="journal article" date="2011" name="J. Bacteriol.">
        <title>Genome sequence of Haloplasma contractile, an unusual contractile bacterium from a deep-sea anoxic brine lake.</title>
        <authorList>
            <person name="Antunes A."/>
            <person name="Alam I."/>
            <person name="El Dorry H."/>
            <person name="Siam R."/>
            <person name="Robertson A."/>
            <person name="Bajic V.B."/>
            <person name="Stingl U."/>
        </authorList>
    </citation>
    <scope>NUCLEOTIDE SEQUENCE [LARGE SCALE GENOMIC DNA]</scope>
    <source>
        <strain evidence="1 2">SSD-17B</strain>
    </source>
</reference>
<evidence type="ECO:0000313" key="1">
    <source>
        <dbReference type="EMBL" id="ERJ10915.1"/>
    </source>
</evidence>
<comment type="caution">
    <text evidence="1">The sequence shown here is derived from an EMBL/GenBank/DDBJ whole genome shotgun (WGS) entry which is preliminary data.</text>
</comment>
<name>U2FD30_9MOLU</name>
<sequence length="67" mass="7569">MDHNGSSAIMLKKFGNVTGGAIPQLIYGISNNEVLYCLTNDGYIKKLEVKIRNAHYMMIEVFYGVKR</sequence>